<proteinExistence type="predicted"/>
<dbReference type="PANTHER" id="PTHR33706">
    <property type="entry name" value="MORN VARIANT REPEAT PROTEIN"/>
    <property type="match status" value="1"/>
</dbReference>
<dbReference type="InterPro" id="IPR032812">
    <property type="entry name" value="SbsA_Ig"/>
</dbReference>
<feature type="region of interest" description="Disordered" evidence="2">
    <location>
        <begin position="205"/>
        <end position="235"/>
    </location>
</feature>
<dbReference type="Proteomes" id="UP000485569">
    <property type="component" value="Unassembled WGS sequence"/>
</dbReference>
<dbReference type="InterPro" id="IPR008965">
    <property type="entry name" value="CBM2/CBM3_carb-bd_dom_sf"/>
</dbReference>
<dbReference type="InterPro" id="IPR022409">
    <property type="entry name" value="PKD/Chitinase_dom"/>
</dbReference>
<dbReference type="Gene3D" id="2.60.40.680">
    <property type="match status" value="1"/>
</dbReference>
<dbReference type="PROSITE" id="PS50093">
    <property type="entry name" value="PKD"/>
    <property type="match status" value="1"/>
</dbReference>
<evidence type="ECO:0000256" key="2">
    <source>
        <dbReference type="SAM" id="MobiDB-lite"/>
    </source>
</evidence>
<keyword evidence="3" id="KW-1133">Transmembrane helix</keyword>
<dbReference type="InterPro" id="IPR000601">
    <property type="entry name" value="PKD_dom"/>
</dbReference>
<accession>A0A1V5SX35</accession>
<dbReference type="GO" id="GO:0030246">
    <property type="term" value="F:carbohydrate binding"/>
    <property type="evidence" value="ECO:0007669"/>
    <property type="project" value="InterPro"/>
</dbReference>
<dbReference type="SUPFAM" id="SSF49384">
    <property type="entry name" value="Carbohydrate-binding domain"/>
    <property type="match status" value="1"/>
</dbReference>
<dbReference type="Gene3D" id="3.90.930.1">
    <property type="match status" value="1"/>
</dbReference>
<dbReference type="SUPFAM" id="SSF49299">
    <property type="entry name" value="PKD domain"/>
    <property type="match status" value="1"/>
</dbReference>
<dbReference type="PANTHER" id="PTHR33706:SF1">
    <property type="entry name" value="TPR REPEAT PROTEIN"/>
    <property type="match status" value="1"/>
</dbReference>
<dbReference type="CDD" id="cd00146">
    <property type="entry name" value="PKD"/>
    <property type="match status" value="1"/>
</dbReference>
<evidence type="ECO:0000259" key="4">
    <source>
        <dbReference type="PROSITE" id="PS50093"/>
    </source>
</evidence>
<dbReference type="Pfam" id="PF07661">
    <property type="entry name" value="MORN_2"/>
    <property type="match status" value="5"/>
</dbReference>
<dbReference type="Pfam" id="PF13205">
    <property type="entry name" value="Big_5"/>
    <property type="match status" value="1"/>
</dbReference>
<name>A0A1V5SX35_9BACT</name>
<dbReference type="SMART" id="SM00089">
    <property type="entry name" value="PKD"/>
    <property type="match status" value="1"/>
</dbReference>
<feature type="transmembrane region" description="Helical" evidence="3">
    <location>
        <begin position="7"/>
        <end position="28"/>
    </location>
</feature>
<dbReference type="InterPro" id="IPR002102">
    <property type="entry name" value="Cohesin_dom"/>
</dbReference>
<protein>
    <submittedName>
        <fullName evidence="5">MORN repeat variant</fullName>
    </submittedName>
</protein>
<dbReference type="Gene3D" id="2.60.40.10">
    <property type="entry name" value="Immunoglobulins"/>
    <property type="match status" value="1"/>
</dbReference>
<evidence type="ECO:0000256" key="3">
    <source>
        <dbReference type="SAM" id="Phobius"/>
    </source>
</evidence>
<dbReference type="CDD" id="cd08547">
    <property type="entry name" value="Type_II_cohesin"/>
    <property type="match status" value="1"/>
</dbReference>
<gene>
    <name evidence="5" type="ORF">BWY41_00960</name>
</gene>
<feature type="compositionally biased region" description="Low complexity" evidence="2">
    <location>
        <begin position="213"/>
        <end position="229"/>
    </location>
</feature>
<feature type="domain" description="PKD" evidence="4">
    <location>
        <begin position="512"/>
        <end position="589"/>
    </location>
</feature>
<keyword evidence="3" id="KW-0472">Membrane</keyword>
<dbReference type="InterPro" id="IPR035986">
    <property type="entry name" value="PKD_dom_sf"/>
</dbReference>
<reference evidence="5" key="1">
    <citation type="submission" date="2017-02" db="EMBL/GenBank/DDBJ databases">
        <title>Delving into the versatile metabolic prowess of the omnipresent phylum Bacteroidetes.</title>
        <authorList>
            <person name="Nobu M.K."/>
            <person name="Mei R."/>
            <person name="Narihiro T."/>
            <person name="Kuroda K."/>
            <person name="Liu W.-T."/>
        </authorList>
    </citation>
    <scope>NUCLEOTIDE SEQUENCE</scope>
    <source>
        <strain evidence="5">ADurb.Bin276</strain>
    </source>
</reference>
<keyword evidence="3" id="KW-0812">Transmembrane</keyword>
<dbReference type="InterPro" id="IPR011652">
    <property type="entry name" value="MORN_2"/>
</dbReference>
<dbReference type="SUPFAM" id="SSF82185">
    <property type="entry name" value="Histone H3 K4-specific methyltransferase SET7/9 N-terminal domain"/>
    <property type="match status" value="1"/>
</dbReference>
<keyword evidence="1" id="KW-0732">Signal</keyword>
<dbReference type="Pfam" id="PF00801">
    <property type="entry name" value="PKD"/>
    <property type="match status" value="1"/>
</dbReference>
<dbReference type="GO" id="GO:0000272">
    <property type="term" value="P:polysaccharide catabolic process"/>
    <property type="evidence" value="ECO:0007669"/>
    <property type="project" value="InterPro"/>
</dbReference>
<dbReference type="AlphaFoldDB" id="A0A1V5SX35"/>
<dbReference type="InterPro" id="IPR013783">
    <property type="entry name" value="Ig-like_fold"/>
</dbReference>
<evidence type="ECO:0000313" key="5">
    <source>
        <dbReference type="EMBL" id="OQA58751.1"/>
    </source>
</evidence>
<sequence length="742" mass="83194">MKKNGSISWWITGIILTIGVFVGGSPVFPLNELPQQFTITVSETEVRPGQEVLVSYTASSDWSTNAWIGLIPADIPLGDQKIADDNDLDYRHLKNTRQGKLSFIIPDVEGIFNFRLYPSDDDSYSEVAVSESIKVVREPIIPLDANQNGLKTENPVDELPSFPDQDVNETSLSQLPGIGQITTNIPLLTPTPIPTLSEASSFPINSEKKDELPSLSPTESSLPELSLPPVDSNPPQVVLTRPRTGAVEVSLDVQIEIQFDEPIQSGPTFQTITFIDQFQKSVQYEVEIQDTVLLLKPRLNLEAKTTFQVILPQQSLMDKQGNLLPDNIIFTFTTLVPPPMTTVSLPFIGGKSQEIINIPVFFNGSQKIAYIEMLLTFDPDLLDFLRITTGEINDNWLTQAEIVDIGRIRLYITQTNDQKLIKYQGSIATLQFRVVSRDKTLSQSELLLDELKLLDQNQTMFPGTVLSGMFSLIGSESDAVSSMGETPTLIPISPPIQVELADMIVEPSSLLNGKIGEEYLFKATLENVPASIKNIKFQWNFGDGSKIMDSSEGEMSHVFTQPGPFEITVKAFNRNNGQMIAMKKLKVEIIQDPPVTPTINTTESQVKTLTHREKYPNGKLKVQYTYLVRPDRTQVKNGLETSWYENGKKKSEGEYQNGKKVGVWVSWYDNGVIGQKGTYQDDQKNGVWIKNYRNGNKESEGLYQNDLREGPWKKWYETGKLWAEFECKNDQIVPGSYVEHRP</sequence>
<evidence type="ECO:0000256" key="1">
    <source>
        <dbReference type="ARBA" id="ARBA00022729"/>
    </source>
</evidence>
<organism evidence="5">
    <name type="scientific">Candidatus Atribacter allofermentans</name>
    <dbReference type="NCBI Taxonomy" id="1852833"/>
    <lineage>
        <taxon>Bacteria</taxon>
        <taxon>Pseudomonadati</taxon>
        <taxon>Atribacterota</taxon>
        <taxon>Atribacteria</taxon>
        <taxon>Atribacterales</taxon>
        <taxon>Atribacteraceae</taxon>
        <taxon>Atribacter</taxon>
    </lineage>
</organism>
<dbReference type="Pfam" id="PF00963">
    <property type="entry name" value="Cohesin"/>
    <property type="match status" value="1"/>
</dbReference>
<comment type="caution">
    <text evidence="5">The sequence shown here is derived from an EMBL/GenBank/DDBJ whole genome shotgun (WGS) entry which is preliminary data.</text>
</comment>
<dbReference type="EMBL" id="MWBQ01000066">
    <property type="protein sequence ID" value="OQA58751.1"/>
    <property type="molecule type" value="Genomic_DNA"/>
</dbReference>